<accession>A0A0F9HTV2</accession>
<dbReference type="AlphaFoldDB" id="A0A0F9HTV2"/>
<evidence type="ECO:0000313" key="1">
    <source>
        <dbReference type="EMBL" id="KKM06582.1"/>
    </source>
</evidence>
<sequence>MTYCGNGKLCYLIGHVMGRCLCLWPLLTSGKPFFGNSPASDRWAKPHAVDVCGLCGKERQRRVICCICVADLGSTSSVRRGDRRNGRAWQDRDGFPPACDAWQASPRPLLGQLACSRIRCPACKASWEGLHSRLRIKVEQQTPLTEAAAPHVSWAMRTTVSVAPTVLLVLNVSAAEAAFLWKTGIWLMWPLSRGRPERAEEGV</sequence>
<protein>
    <submittedName>
        <fullName evidence="1">Uncharacterized protein</fullName>
    </submittedName>
</protein>
<organism evidence="1">
    <name type="scientific">marine sediment metagenome</name>
    <dbReference type="NCBI Taxonomy" id="412755"/>
    <lineage>
        <taxon>unclassified sequences</taxon>
        <taxon>metagenomes</taxon>
        <taxon>ecological metagenomes</taxon>
    </lineage>
</organism>
<proteinExistence type="predicted"/>
<dbReference type="EMBL" id="LAZR01015958">
    <property type="protein sequence ID" value="KKM06582.1"/>
    <property type="molecule type" value="Genomic_DNA"/>
</dbReference>
<reference evidence="1" key="1">
    <citation type="journal article" date="2015" name="Nature">
        <title>Complex archaea that bridge the gap between prokaryotes and eukaryotes.</title>
        <authorList>
            <person name="Spang A."/>
            <person name="Saw J.H."/>
            <person name="Jorgensen S.L."/>
            <person name="Zaremba-Niedzwiedzka K."/>
            <person name="Martijn J."/>
            <person name="Lind A.E."/>
            <person name="van Eijk R."/>
            <person name="Schleper C."/>
            <person name="Guy L."/>
            <person name="Ettema T.J."/>
        </authorList>
    </citation>
    <scope>NUCLEOTIDE SEQUENCE</scope>
</reference>
<name>A0A0F9HTV2_9ZZZZ</name>
<gene>
    <name evidence="1" type="ORF">LCGC14_1742540</name>
</gene>
<comment type="caution">
    <text evidence="1">The sequence shown here is derived from an EMBL/GenBank/DDBJ whole genome shotgun (WGS) entry which is preliminary data.</text>
</comment>